<reference evidence="5 6" key="1">
    <citation type="journal article" date="2024" name="BMC Biol.">
        <title>Comparative genomics of Ascetosporea gives new insight into the evolutionary basis for animal parasitism in Rhizaria.</title>
        <authorList>
            <person name="Hiltunen Thoren M."/>
            <person name="Onut-Brannstrom I."/>
            <person name="Alfjorden A."/>
            <person name="Peckova H."/>
            <person name="Swords F."/>
            <person name="Hooper C."/>
            <person name="Holzer A.S."/>
            <person name="Bass D."/>
            <person name="Burki F."/>
        </authorList>
    </citation>
    <scope>NUCLEOTIDE SEQUENCE [LARGE SCALE GENOMIC DNA]</scope>
    <source>
        <strain evidence="5">20-A016</strain>
    </source>
</reference>
<evidence type="ECO:0000313" key="5">
    <source>
        <dbReference type="EMBL" id="MES1921545.1"/>
    </source>
</evidence>
<keyword evidence="3" id="KW-1133">Transmembrane helix</keyword>
<sequence>IQNATIRDNILFGNEFDKKWYTKVVQSCCLAEDLKMIKGGEFAEIGERGINLSGGQKQRVSLARAIYSRKNIYLIDDALSALDPQVAQKIMNSCIKDLLKNKTVIFSTNAVDFYPLANKLILIENGKITKFGAFEQIKESLENAFSSDKNETRRDENDLTEEKVLEKIDDTKHEIEFSGSRSRIVSISGTGIENSVSFEAVSGFEEGAHNSEGKLIDREKKETGAIGWKVYKNYIMANGGILMVLVISISFALRQGSDFGVKRFLAFWTDKYAGNNILPENEVTKNILLYAAVSLAAVIAIAFNAFVHVIGAL</sequence>
<dbReference type="EMBL" id="JBDODL010001469">
    <property type="protein sequence ID" value="MES1921545.1"/>
    <property type="molecule type" value="Genomic_DNA"/>
</dbReference>
<evidence type="ECO:0000259" key="4">
    <source>
        <dbReference type="Pfam" id="PF00005"/>
    </source>
</evidence>
<dbReference type="Gene3D" id="3.40.50.300">
    <property type="entry name" value="P-loop containing nucleotide triphosphate hydrolases"/>
    <property type="match status" value="1"/>
</dbReference>
<evidence type="ECO:0000256" key="3">
    <source>
        <dbReference type="SAM" id="Phobius"/>
    </source>
</evidence>
<feature type="domain" description="ABC transporter" evidence="4">
    <location>
        <begin position="44"/>
        <end position="79"/>
    </location>
</feature>
<keyword evidence="6" id="KW-1185">Reference proteome</keyword>
<evidence type="ECO:0000313" key="6">
    <source>
        <dbReference type="Proteomes" id="UP001439008"/>
    </source>
</evidence>
<feature type="transmembrane region" description="Helical" evidence="3">
    <location>
        <begin position="287"/>
        <end position="310"/>
    </location>
</feature>
<evidence type="ECO:0000256" key="2">
    <source>
        <dbReference type="ARBA" id="ARBA00022840"/>
    </source>
</evidence>
<feature type="non-terminal residue" evidence="5">
    <location>
        <position position="1"/>
    </location>
</feature>
<feature type="transmembrane region" description="Helical" evidence="3">
    <location>
        <begin position="234"/>
        <end position="253"/>
    </location>
</feature>
<feature type="non-terminal residue" evidence="5">
    <location>
        <position position="313"/>
    </location>
</feature>
<keyword evidence="2" id="KW-0067">ATP-binding</keyword>
<name>A0ABV2APF6_9EUKA</name>
<keyword evidence="3" id="KW-0472">Membrane</keyword>
<gene>
    <name evidence="5" type="ORF">MHBO_003072</name>
</gene>
<keyword evidence="1" id="KW-0547">Nucleotide-binding</keyword>
<dbReference type="InterPro" id="IPR050173">
    <property type="entry name" value="ABC_transporter_C-like"/>
</dbReference>
<dbReference type="Pfam" id="PF00005">
    <property type="entry name" value="ABC_tran"/>
    <property type="match status" value="1"/>
</dbReference>
<comment type="caution">
    <text evidence="5">The sequence shown here is derived from an EMBL/GenBank/DDBJ whole genome shotgun (WGS) entry which is preliminary data.</text>
</comment>
<dbReference type="InterPro" id="IPR003439">
    <property type="entry name" value="ABC_transporter-like_ATP-bd"/>
</dbReference>
<organism evidence="5 6">
    <name type="scientific">Bonamia ostreae</name>
    <dbReference type="NCBI Taxonomy" id="126728"/>
    <lineage>
        <taxon>Eukaryota</taxon>
        <taxon>Sar</taxon>
        <taxon>Rhizaria</taxon>
        <taxon>Endomyxa</taxon>
        <taxon>Ascetosporea</taxon>
        <taxon>Haplosporida</taxon>
        <taxon>Bonamia</taxon>
    </lineage>
</organism>
<proteinExistence type="predicted"/>
<keyword evidence="3" id="KW-0812">Transmembrane</keyword>
<protein>
    <recommendedName>
        <fullName evidence="4">ABC transporter domain-containing protein</fullName>
    </recommendedName>
</protein>
<evidence type="ECO:0000256" key="1">
    <source>
        <dbReference type="ARBA" id="ARBA00022741"/>
    </source>
</evidence>
<dbReference type="SUPFAM" id="SSF52540">
    <property type="entry name" value="P-loop containing nucleoside triphosphate hydrolases"/>
    <property type="match status" value="1"/>
</dbReference>
<dbReference type="InterPro" id="IPR027417">
    <property type="entry name" value="P-loop_NTPase"/>
</dbReference>
<dbReference type="PANTHER" id="PTHR24223">
    <property type="entry name" value="ATP-BINDING CASSETTE SUB-FAMILY C"/>
    <property type="match status" value="1"/>
</dbReference>
<dbReference type="Proteomes" id="UP001439008">
    <property type="component" value="Unassembled WGS sequence"/>
</dbReference>
<accession>A0ABV2APF6</accession>